<evidence type="ECO:0000313" key="1">
    <source>
        <dbReference type="EMBL" id="GBF32088.1"/>
    </source>
</evidence>
<proteinExistence type="predicted"/>
<dbReference type="Proteomes" id="UP000239549">
    <property type="component" value="Unassembled WGS sequence"/>
</dbReference>
<accession>A0A2L2X7M7</accession>
<dbReference type="AlphaFoldDB" id="A0A2L2X7M7"/>
<reference evidence="2" key="1">
    <citation type="submission" date="2018-02" db="EMBL/GenBank/DDBJ databases">
        <title>Genome sequence of Desulfocucumis palustris strain NAW-5.</title>
        <authorList>
            <person name="Watanabe M."/>
            <person name="Kojima H."/>
            <person name="Fukui M."/>
        </authorList>
    </citation>
    <scope>NUCLEOTIDE SEQUENCE [LARGE SCALE GENOMIC DNA]</scope>
    <source>
        <strain evidence="2">NAW-5</strain>
    </source>
</reference>
<gene>
    <name evidence="1" type="ORF">DCCM_0279</name>
</gene>
<organism evidence="1 2">
    <name type="scientific">Desulfocucumis palustris</name>
    <dbReference type="NCBI Taxonomy" id="1898651"/>
    <lineage>
        <taxon>Bacteria</taxon>
        <taxon>Bacillati</taxon>
        <taxon>Bacillota</taxon>
        <taxon>Clostridia</taxon>
        <taxon>Eubacteriales</taxon>
        <taxon>Desulfocucumaceae</taxon>
        <taxon>Desulfocucumis</taxon>
    </lineage>
</organism>
<dbReference type="EMBL" id="BFAV01000018">
    <property type="protein sequence ID" value="GBF32088.1"/>
    <property type="molecule type" value="Genomic_DNA"/>
</dbReference>
<comment type="caution">
    <text evidence="1">The sequence shown here is derived from an EMBL/GenBank/DDBJ whole genome shotgun (WGS) entry which is preliminary data.</text>
</comment>
<protein>
    <submittedName>
        <fullName evidence="1">Uncharacterized protein</fullName>
    </submittedName>
</protein>
<sequence length="47" mass="4767">MISSVAIPAGIIAAAAGAVGVPVAFTASKKQGWNVKINDQHYTISIV</sequence>
<evidence type="ECO:0000313" key="2">
    <source>
        <dbReference type="Proteomes" id="UP000239549"/>
    </source>
</evidence>
<keyword evidence="2" id="KW-1185">Reference proteome</keyword>
<name>A0A2L2X7M7_9FIRM</name>